<evidence type="ECO:0000256" key="4">
    <source>
        <dbReference type="SAM" id="MobiDB-lite"/>
    </source>
</evidence>
<dbReference type="Proteomes" id="UP000799439">
    <property type="component" value="Unassembled WGS sequence"/>
</dbReference>
<evidence type="ECO:0000313" key="5">
    <source>
        <dbReference type="EMBL" id="KAF2156279.1"/>
    </source>
</evidence>
<feature type="region of interest" description="Disordered" evidence="4">
    <location>
        <begin position="51"/>
        <end position="73"/>
    </location>
</feature>
<dbReference type="Pfam" id="PF05637">
    <property type="entry name" value="Glyco_transf_34"/>
    <property type="match status" value="1"/>
</dbReference>
<gene>
    <name evidence="5" type="ORF">K461DRAFT_318866</name>
</gene>
<reference evidence="5" key="1">
    <citation type="journal article" date="2020" name="Stud. Mycol.">
        <title>101 Dothideomycetes genomes: a test case for predicting lifestyles and emergence of pathogens.</title>
        <authorList>
            <person name="Haridas S."/>
            <person name="Albert R."/>
            <person name="Binder M."/>
            <person name="Bloem J."/>
            <person name="Labutti K."/>
            <person name="Salamov A."/>
            <person name="Andreopoulos B."/>
            <person name="Baker S."/>
            <person name="Barry K."/>
            <person name="Bills G."/>
            <person name="Bluhm B."/>
            <person name="Cannon C."/>
            <person name="Castanera R."/>
            <person name="Culley D."/>
            <person name="Daum C."/>
            <person name="Ezra D."/>
            <person name="Gonzalez J."/>
            <person name="Henrissat B."/>
            <person name="Kuo A."/>
            <person name="Liang C."/>
            <person name="Lipzen A."/>
            <person name="Lutzoni F."/>
            <person name="Magnuson J."/>
            <person name="Mondo S."/>
            <person name="Nolan M."/>
            <person name="Ohm R."/>
            <person name="Pangilinan J."/>
            <person name="Park H.-J."/>
            <person name="Ramirez L."/>
            <person name="Alfaro M."/>
            <person name="Sun H."/>
            <person name="Tritt A."/>
            <person name="Yoshinaga Y."/>
            <person name="Zwiers L.-H."/>
            <person name="Turgeon B."/>
            <person name="Goodwin S."/>
            <person name="Spatafora J."/>
            <person name="Crous P."/>
            <person name="Grigoriev I."/>
        </authorList>
    </citation>
    <scope>NUCLEOTIDE SEQUENCE</scope>
    <source>
        <strain evidence="5">CBS 260.36</strain>
    </source>
</reference>
<organism evidence="5 6">
    <name type="scientific">Myriangium duriaei CBS 260.36</name>
    <dbReference type="NCBI Taxonomy" id="1168546"/>
    <lineage>
        <taxon>Eukaryota</taxon>
        <taxon>Fungi</taxon>
        <taxon>Dikarya</taxon>
        <taxon>Ascomycota</taxon>
        <taxon>Pezizomycotina</taxon>
        <taxon>Dothideomycetes</taxon>
        <taxon>Dothideomycetidae</taxon>
        <taxon>Myriangiales</taxon>
        <taxon>Myriangiaceae</taxon>
        <taxon>Myriangium</taxon>
    </lineage>
</organism>
<proteinExistence type="inferred from homology"/>
<evidence type="ECO:0000256" key="2">
    <source>
        <dbReference type="ARBA" id="ARBA00022676"/>
    </source>
</evidence>
<dbReference type="GO" id="GO:0000139">
    <property type="term" value="C:Golgi membrane"/>
    <property type="evidence" value="ECO:0007669"/>
    <property type="project" value="TreeGrafter"/>
</dbReference>
<dbReference type="AlphaFoldDB" id="A0A9P4J7G0"/>
<evidence type="ECO:0000313" key="6">
    <source>
        <dbReference type="Proteomes" id="UP000799439"/>
    </source>
</evidence>
<protein>
    <submittedName>
        <fullName evidence="5">Glycosyltransferase family 34 protein</fullName>
    </submittedName>
</protein>
<dbReference type="InterPro" id="IPR008630">
    <property type="entry name" value="Glyco_trans_34"/>
</dbReference>
<dbReference type="Gene3D" id="3.90.550.10">
    <property type="entry name" value="Spore Coat Polysaccharide Biosynthesis Protein SpsA, Chain A"/>
    <property type="match status" value="1"/>
</dbReference>
<evidence type="ECO:0000256" key="3">
    <source>
        <dbReference type="ARBA" id="ARBA00022679"/>
    </source>
</evidence>
<keyword evidence="3" id="KW-0808">Transferase</keyword>
<dbReference type="GO" id="GO:0006487">
    <property type="term" value="P:protein N-linked glycosylation"/>
    <property type="evidence" value="ECO:0007669"/>
    <property type="project" value="TreeGrafter"/>
</dbReference>
<dbReference type="OrthoDB" id="407658at2759"/>
<comment type="similarity">
    <text evidence="1">Belongs to the glycosyltransferase 34 family.</text>
</comment>
<name>A0A9P4J7G0_9PEZI</name>
<keyword evidence="6" id="KW-1185">Reference proteome</keyword>
<keyword evidence="2" id="KW-0328">Glycosyltransferase</keyword>
<accession>A0A9P4J7G0</accession>
<dbReference type="PANTHER" id="PTHR31306">
    <property type="entry name" value="ALPHA-1,6-MANNOSYLTRANSFERASE MNN11-RELATED"/>
    <property type="match status" value="1"/>
</dbReference>
<dbReference type="EMBL" id="ML996082">
    <property type="protein sequence ID" value="KAF2156279.1"/>
    <property type="molecule type" value="Genomic_DNA"/>
</dbReference>
<sequence>MPTNWPFGGRFLAIAGCVTLLCMVFLLTPSSRLETRPSKFWHSDDSLQSEAKQISPSPVAESHPLHTPQPNHPKCGVTKVTMLYGGHKDPIFEHAVASHRRHSERWGCGFVELKYDVAPRKLYSKHYILLSTMIQELAKPEDQRQKWLMWIDADSILINPGLSPEIFLPPDHIKDVYALMTADHNGLNDGVFFLRVDPISLDLLTHTAAYPIAHPDDDVGFHGEQAAMARVISSLETQAGTDFSGIAWLPRPWFNTYQFAQGFEGEPGHMMVHFAGVGPTRNPKMQAWLDELSQNQAKWEIEFEQTFYKDAVAKYWEEFSVNKTAHIGGHDSNPHK</sequence>
<dbReference type="PANTHER" id="PTHR31306:SF8">
    <property type="entry name" value="GLYCOSYLTRANSFERASE FAMILY 34 PROTEIN"/>
    <property type="match status" value="1"/>
</dbReference>
<dbReference type="GO" id="GO:0016757">
    <property type="term" value="F:glycosyltransferase activity"/>
    <property type="evidence" value="ECO:0007669"/>
    <property type="project" value="UniProtKB-KW"/>
</dbReference>
<comment type="caution">
    <text evidence="5">The sequence shown here is derived from an EMBL/GenBank/DDBJ whole genome shotgun (WGS) entry which is preliminary data.</text>
</comment>
<dbReference type="InterPro" id="IPR029044">
    <property type="entry name" value="Nucleotide-diphossugar_trans"/>
</dbReference>
<evidence type="ECO:0000256" key="1">
    <source>
        <dbReference type="ARBA" id="ARBA00005664"/>
    </source>
</evidence>